<dbReference type="EMBL" id="FJOG01000038">
    <property type="protein sequence ID" value="CZR66650.1"/>
    <property type="molecule type" value="Genomic_DNA"/>
</dbReference>
<dbReference type="OrthoDB" id="2130629at2759"/>
<dbReference type="Pfam" id="PF07690">
    <property type="entry name" value="MFS_1"/>
    <property type="match status" value="1"/>
</dbReference>
<evidence type="ECO:0000313" key="9">
    <source>
        <dbReference type="Proteomes" id="UP000184330"/>
    </source>
</evidence>
<dbReference type="InterPro" id="IPR020846">
    <property type="entry name" value="MFS_dom"/>
</dbReference>
<feature type="transmembrane region" description="Helical" evidence="6">
    <location>
        <begin position="198"/>
        <end position="227"/>
    </location>
</feature>
<name>A0A1L7XNL1_9HELO</name>
<dbReference type="Proteomes" id="UP000184330">
    <property type="component" value="Unassembled WGS sequence"/>
</dbReference>
<dbReference type="Gene3D" id="1.20.1250.20">
    <property type="entry name" value="MFS general substrate transporter like domains"/>
    <property type="match status" value="1"/>
</dbReference>
<keyword evidence="3 6" id="KW-1133">Transmembrane helix</keyword>
<feature type="domain" description="Major facilitator superfamily (MFS) profile" evidence="7">
    <location>
        <begin position="66"/>
        <end position="359"/>
    </location>
</feature>
<dbReference type="InterPro" id="IPR036259">
    <property type="entry name" value="MFS_trans_sf"/>
</dbReference>
<evidence type="ECO:0000256" key="5">
    <source>
        <dbReference type="SAM" id="MobiDB-lite"/>
    </source>
</evidence>
<feature type="transmembrane region" description="Helical" evidence="6">
    <location>
        <begin position="329"/>
        <end position="347"/>
    </location>
</feature>
<dbReference type="PANTHER" id="PTHR42718">
    <property type="entry name" value="MAJOR FACILITATOR SUPERFAMILY MULTIDRUG TRANSPORTER MFSC"/>
    <property type="match status" value="1"/>
</dbReference>
<accession>A0A1L7XNL1</accession>
<keyword evidence="4 6" id="KW-0472">Membrane</keyword>
<feature type="transmembrane region" description="Helical" evidence="6">
    <location>
        <begin position="105"/>
        <end position="130"/>
    </location>
</feature>
<feature type="transmembrane region" description="Helical" evidence="6">
    <location>
        <begin position="142"/>
        <end position="163"/>
    </location>
</feature>
<dbReference type="AlphaFoldDB" id="A0A1L7XNL1"/>
<evidence type="ECO:0000256" key="1">
    <source>
        <dbReference type="ARBA" id="ARBA00004141"/>
    </source>
</evidence>
<evidence type="ECO:0000256" key="2">
    <source>
        <dbReference type="ARBA" id="ARBA00022692"/>
    </source>
</evidence>
<dbReference type="Gene3D" id="1.20.1720.10">
    <property type="entry name" value="Multidrug resistance protein D"/>
    <property type="match status" value="1"/>
</dbReference>
<proteinExistence type="predicted"/>
<evidence type="ECO:0000256" key="3">
    <source>
        <dbReference type="ARBA" id="ARBA00022989"/>
    </source>
</evidence>
<evidence type="ECO:0000256" key="4">
    <source>
        <dbReference type="ARBA" id="ARBA00023136"/>
    </source>
</evidence>
<feature type="transmembrane region" description="Helical" evidence="6">
    <location>
        <begin position="247"/>
        <end position="274"/>
    </location>
</feature>
<gene>
    <name evidence="8" type="ORF">PAC_16551</name>
</gene>
<protein>
    <recommendedName>
        <fullName evidence="7">Major facilitator superfamily (MFS) profile domain-containing protein</fullName>
    </recommendedName>
</protein>
<comment type="subcellular location">
    <subcellularLocation>
        <location evidence="1">Membrane</location>
        <topology evidence="1">Multi-pass membrane protein</topology>
    </subcellularLocation>
</comment>
<keyword evidence="9" id="KW-1185">Reference proteome</keyword>
<feature type="region of interest" description="Disordered" evidence="5">
    <location>
        <begin position="1"/>
        <end position="47"/>
    </location>
</feature>
<dbReference type="InterPro" id="IPR011701">
    <property type="entry name" value="MFS"/>
</dbReference>
<feature type="compositionally biased region" description="Polar residues" evidence="5">
    <location>
        <begin position="1"/>
        <end position="17"/>
    </location>
</feature>
<evidence type="ECO:0000256" key="6">
    <source>
        <dbReference type="SAM" id="Phobius"/>
    </source>
</evidence>
<keyword evidence="2 6" id="KW-0812">Transmembrane</keyword>
<evidence type="ECO:0000259" key="7">
    <source>
        <dbReference type="PROSITE" id="PS50850"/>
    </source>
</evidence>
<dbReference type="SUPFAM" id="SSF103473">
    <property type="entry name" value="MFS general substrate transporter"/>
    <property type="match status" value="2"/>
</dbReference>
<dbReference type="GO" id="GO:0022857">
    <property type="term" value="F:transmembrane transporter activity"/>
    <property type="evidence" value="ECO:0007669"/>
    <property type="project" value="InterPro"/>
</dbReference>
<dbReference type="GO" id="GO:0016020">
    <property type="term" value="C:membrane"/>
    <property type="evidence" value="ECO:0007669"/>
    <property type="project" value="UniProtKB-SubCell"/>
</dbReference>
<feature type="transmembrane region" description="Helical" evidence="6">
    <location>
        <begin position="63"/>
        <end position="85"/>
    </location>
</feature>
<organism evidence="8 9">
    <name type="scientific">Phialocephala subalpina</name>
    <dbReference type="NCBI Taxonomy" id="576137"/>
    <lineage>
        <taxon>Eukaryota</taxon>
        <taxon>Fungi</taxon>
        <taxon>Dikarya</taxon>
        <taxon>Ascomycota</taxon>
        <taxon>Pezizomycotina</taxon>
        <taxon>Leotiomycetes</taxon>
        <taxon>Helotiales</taxon>
        <taxon>Mollisiaceae</taxon>
        <taxon>Phialocephala</taxon>
        <taxon>Phialocephala fortinii species complex</taxon>
    </lineage>
</organism>
<sequence>MSFAATFTTSPESSASITELGPLPEPSHPSSKPHSCEVFEPETSNGSNELIRGRNVSLSKERAAVVVGTVAGINFLNTMGSWILTVALPTMARSVGLSVGLSGELLLWPASIYALTCGCTLLLAGSIADILGKRPTFLTGTFLYAAFTLGCALSSTGADLIIFRGLQGVNINLCLTTAVGIVSTSFPSEEKMGNRRNVAFAATGAASPVGYTVGLVLGGVFFSVAGWRVSKKCNLSTRLMAIINLDWSFWTAGFVAVFLSPMSSDVLYAISNLIITATFPSSKQSLAGGVFNAVSQIGNSVGLTVGAVIAASVSASSKDPGSPDGLEKVFRATFWACFAALGVVAITSRERTALLGDAE</sequence>
<dbReference type="PROSITE" id="PS50850">
    <property type="entry name" value="MFS"/>
    <property type="match status" value="1"/>
</dbReference>
<evidence type="ECO:0000313" key="8">
    <source>
        <dbReference type="EMBL" id="CZR66650.1"/>
    </source>
</evidence>
<reference evidence="8 9" key="1">
    <citation type="submission" date="2016-03" db="EMBL/GenBank/DDBJ databases">
        <authorList>
            <person name="Ploux O."/>
        </authorList>
    </citation>
    <scope>NUCLEOTIDE SEQUENCE [LARGE SCALE GENOMIC DNA]</scope>
    <source>
        <strain evidence="8 9">UAMH 11012</strain>
    </source>
</reference>
<dbReference type="PANTHER" id="PTHR42718:SF10">
    <property type="entry name" value="TRANSPORTER, PUTATIVE (AFU_ORTHOLOGUE AFUA_8G06760)-RELATED"/>
    <property type="match status" value="1"/>
</dbReference>